<organism evidence="12 22">
    <name type="scientific">Huberarchaeum crystalense</name>
    <dbReference type="NCBI Taxonomy" id="2014257"/>
    <lineage>
        <taxon>Archaea</taxon>
        <taxon>Candidatus Huberarchaeota</taxon>
        <taxon>Candidatus Huberarchaeia</taxon>
        <taxon>Candidatus Huberarchaeales</taxon>
        <taxon>Candidatus Huberarchaeaceae</taxon>
        <taxon>Candidatus Huberarchaeum</taxon>
    </lineage>
</organism>
<keyword evidence="4 9" id="KW-0547">Nucleotide-binding</keyword>
<accession>A0A2H9P859</accession>
<dbReference type="GO" id="GO:0005524">
    <property type="term" value="F:ATP binding"/>
    <property type="evidence" value="ECO:0007669"/>
    <property type="project" value="UniProtKB-KW"/>
</dbReference>
<dbReference type="Proteomes" id="UP000228874">
    <property type="component" value="Unassembled WGS sequence"/>
</dbReference>
<dbReference type="Pfam" id="PF00133">
    <property type="entry name" value="tRNA-synt_1"/>
    <property type="match status" value="1"/>
</dbReference>
<protein>
    <recommendedName>
        <fullName evidence="2 8">Leucine--tRNA ligase</fullName>
        <ecNumber evidence="2 8">6.1.1.4</ecNumber>
    </recommendedName>
</protein>
<comment type="caution">
    <text evidence="12">The sequence shown here is derived from an EMBL/GenBank/DDBJ whole genome shotgun (WGS) entry which is preliminary data.</text>
</comment>
<dbReference type="EMBL" id="PETW01000003">
    <property type="protein sequence ID" value="PIV46646.1"/>
    <property type="molecule type" value="Genomic_DNA"/>
</dbReference>
<dbReference type="InterPro" id="IPR014729">
    <property type="entry name" value="Rossmann-like_a/b/a_fold"/>
</dbReference>
<dbReference type="PANTHER" id="PTHR45794:SF1">
    <property type="entry name" value="LEUCINE--TRNA LIGASE, CYTOPLASMIC"/>
    <property type="match status" value="1"/>
</dbReference>
<dbReference type="SUPFAM" id="SSF52374">
    <property type="entry name" value="Nucleotidylyl transferase"/>
    <property type="match status" value="1"/>
</dbReference>
<evidence type="ECO:0000313" key="13">
    <source>
        <dbReference type="EMBL" id="PIV13505.1"/>
    </source>
</evidence>
<evidence type="ECO:0000313" key="17">
    <source>
        <dbReference type="EMBL" id="PIY99701.1"/>
    </source>
</evidence>
<dbReference type="GO" id="GO:0004823">
    <property type="term" value="F:leucine-tRNA ligase activity"/>
    <property type="evidence" value="ECO:0007669"/>
    <property type="project" value="UniProtKB-UniRule"/>
</dbReference>
<evidence type="ECO:0000256" key="1">
    <source>
        <dbReference type="ARBA" id="ARBA00005594"/>
    </source>
</evidence>
<dbReference type="Proteomes" id="UP000230713">
    <property type="component" value="Unassembled WGS sequence"/>
</dbReference>
<name>A0A2G9LJB3_HUBC1</name>
<dbReference type="GO" id="GO:0002161">
    <property type="term" value="F:aminoacyl-tRNA deacylase activity"/>
    <property type="evidence" value="ECO:0007669"/>
    <property type="project" value="InterPro"/>
</dbReference>
<sequence>MANKSSVDFHYIEQKWQKKWQNKKVFEPKVDENKEKYFIIFAYPGISGYLHVGHMRGYSITDVVARYHRMLGKNVFFPVGTHASGNIAISFANKIKNRDEKWINYLVDNGCPKDIVSNLTTPEKIIEFFNKEYVDSWKAYGFSSSWSAFTCTSFDDYHKFIEWQFKKFMDLGLLIQKPYFTTTCINCGPVAVDLSETDISKGGNAEVVEYFTIKFKLENNVLPAATLRPETLFGVVNMWINPEINYVRASVGSEIYIISKQAAEKLKYQEESVEIIEQVSGKELIGKYCENPLTKNKVIILPALFVDPNVGTGVVMSVPAHAPYDYIALKDIQNNNNLLDKFNLPKEEIKNIKQISLIKTQEFGEFPAEEICKKIGIDTQNEIEKLEQATTEIYLKEFSKGVLKEICGKYAGLKISEVKENLGADLLNQNLAGKIRDLSEEVICRCGGKVVIKKIPDQWFIKYSDKSITEKAKKQVDNMQIIPESFKKNFPRILTWFEDRACTRLNNWIGTKLPFDKKWIIEPIADSTIYPAYYIVSQYFNNKKISVDDLTEEFFDYVFLGKGKPKNEIWKEIHREFDYWYPLNMNIAGKEHKTVHFPVFLKSHIAIFPEKYWPVGIGANGWVTGKGKFKLSKSKGGAEPIKDIAKKYSVDGMRLYYLNTAELFSDIEWDQDIIIKYKKKLESIINLINELSIKKDEEEMINELSIKKDEEKEAIDKWILSKLNASCKVVESEFNKFNIKKASDEIFFNIHNLIKWYLSRGGKDKQTLEKVSNIWLRLMAPFTPHICEELWEQIGNKDFISLASYPQFDKSLEDKHTEASEENIINLHETLRELILLVEKGSRKKAKKIHLYLAPEWKYELFKDASSGKQIGELLRAQKYAEHKFEIENMASKLRAIPGVLLSRNKEFAVLEDAKMFFEKEFGVIFEIQKETTFDPQNTAKFSLPGKPAVFVEVE</sequence>
<evidence type="ECO:0000256" key="3">
    <source>
        <dbReference type="ARBA" id="ARBA00022598"/>
    </source>
</evidence>
<dbReference type="EMBL" id="PFFF01000028">
    <property type="protein sequence ID" value="PIV89732.1"/>
    <property type="molecule type" value="Genomic_DNA"/>
</dbReference>
<accession>A0A2H9RDM6</accession>
<comment type="similarity">
    <text evidence="1 9">Belongs to the class-I aminoacyl-tRNA synthetase family.</text>
</comment>
<dbReference type="Gene3D" id="1.10.730.10">
    <property type="entry name" value="Isoleucyl-tRNA Synthetase, Domain 1"/>
    <property type="match status" value="1"/>
</dbReference>
<dbReference type="Proteomes" id="UP000228888">
    <property type="component" value="Unassembled WGS sequence"/>
</dbReference>
<evidence type="ECO:0000256" key="7">
    <source>
        <dbReference type="ARBA" id="ARBA00023146"/>
    </source>
</evidence>
<dbReference type="EMBL" id="PFMG01000054">
    <property type="protein sequence ID" value="PIY99701.1"/>
    <property type="molecule type" value="Genomic_DNA"/>
</dbReference>
<dbReference type="Proteomes" id="UP000231232">
    <property type="component" value="Unassembled WGS sequence"/>
</dbReference>
<evidence type="ECO:0000256" key="5">
    <source>
        <dbReference type="ARBA" id="ARBA00022840"/>
    </source>
</evidence>
<accession>A0A2H9QRU8</accession>
<dbReference type="Gene3D" id="3.90.740.10">
    <property type="entry name" value="Valyl/Leucyl/Isoleucyl-tRNA synthetase, editing domain"/>
    <property type="match status" value="1"/>
</dbReference>
<accession>A0A2G9LJB3</accession>
<feature type="domain" description="Aminoacyl-tRNA synthetase class Ia" evidence="10">
    <location>
        <begin position="15"/>
        <end position="670"/>
    </location>
</feature>
<reference evidence="12 22" key="1">
    <citation type="submission" date="2017-09" db="EMBL/GenBank/DDBJ databases">
        <title>Depth-based differentiation of microbial function through sediment-hosted aquifers and enrichment of novel symbionts in the deep terrestrial subsurface.</title>
        <authorList>
            <person name="Probst A.J."/>
            <person name="Ladd B."/>
            <person name="Jarett J.K."/>
            <person name="Geller-Mcgrath D.E."/>
            <person name="Sieber C.M."/>
            <person name="Emerson J.B."/>
            <person name="Anantharaman K."/>
            <person name="Thomas B.C."/>
            <person name="Malmstrom R."/>
            <person name="Stieglmeier M."/>
            <person name="Klingl A."/>
            <person name="Woyke T."/>
            <person name="Ryan C.M."/>
            <person name="Banfield J.F."/>
        </authorList>
    </citation>
    <scope>NUCLEOTIDE SEQUENCE [LARGE SCALE GENOMIC DNA]</scope>
    <source>
        <strain evidence="14">CG02_land_8_20_14_3_00_31_209</strain>
        <strain evidence="13">CG03_land_8_20_14_0_80_31_114</strain>
        <strain evidence="15">CG17_big_fil_post_rev_8_21_14_2_50_31_73</strain>
        <strain evidence="12">CG18_big_fil_WC_8_21_14_2_50_31_19</strain>
        <strain evidence="17">CG_4_10_14_0_8_um_filter_31_133</strain>
        <strain evidence="16">CG_4_8_14_3_um_filter</strain>
        <strain evidence="19">CG_4_9_14_0_8_um_filter_31_21</strain>
        <strain evidence="18">CG_4_9_14_3_um_filter_31_125</strain>
    </source>
</reference>
<dbReference type="Gene3D" id="3.40.50.620">
    <property type="entry name" value="HUPs"/>
    <property type="match status" value="1"/>
</dbReference>
<gene>
    <name evidence="12" type="primary">leuS</name>
    <name evidence="19" type="ORF">CO072_00235</name>
    <name evidence="18" type="ORF">CO124_02400</name>
    <name evidence="14" type="ORF">COS22_00160</name>
    <name evidence="13" type="ORF">COS45_02555</name>
    <name evidence="15" type="ORF">COW47_01135</name>
    <name evidence="12" type="ORF">COW69_01250</name>
    <name evidence="17" type="ORF">COY63_02180</name>
    <name evidence="16" type="ORF">COZ66_01805</name>
</gene>
<evidence type="ECO:0000256" key="2">
    <source>
        <dbReference type="ARBA" id="ARBA00013164"/>
    </source>
</evidence>
<reference evidence="20 21" key="2">
    <citation type="submission" date="2017-09" db="EMBL/GenBank/DDBJ databases">
        <title>Depth-based differentiation of microbial function through sediment-hosted aquifers and enrichment of novel symbionts in the deep terrestrial subsurface.</title>
        <authorList>
            <person name="Probst A.J."/>
            <person name="Ladd B."/>
            <person name="Jarett J.K."/>
            <person name="Geller-Mcgrath D.E."/>
            <person name="Sieber C.M.K."/>
            <person name="Emerson J.B."/>
            <person name="Anantharaman K."/>
            <person name="Thomas B.C."/>
            <person name="Malmstrom R."/>
            <person name="Stieglmeier M."/>
            <person name="Klingl A."/>
            <person name="Woyke T."/>
            <person name="Ryan C.M."/>
            <person name="Banfield J.F."/>
        </authorList>
    </citation>
    <scope>NUCLEOTIDE SEQUENCE [LARGE SCALE GENOMIC DNA]</scope>
</reference>
<dbReference type="InterPro" id="IPR009008">
    <property type="entry name" value="Val/Leu/Ile-tRNA-synth_edit"/>
</dbReference>
<keyword evidence="6 9" id="KW-0648">Protein biosynthesis</keyword>
<dbReference type="NCBIfam" id="NF008957">
    <property type="entry name" value="PRK12300.1"/>
    <property type="match status" value="1"/>
</dbReference>
<dbReference type="InterPro" id="IPR004493">
    <property type="entry name" value="Leu-tRNA-synth_Ia_arc/euk"/>
</dbReference>
<keyword evidence="5 9" id="KW-0067">ATP-binding</keyword>
<dbReference type="EMBL" id="PFIH01000046">
    <property type="protein sequence ID" value="PIX28015.1"/>
    <property type="molecule type" value="Genomic_DNA"/>
</dbReference>
<dbReference type="Pfam" id="PF08264">
    <property type="entry name" value="Anticodon_1"/>
    <property type="match status" value="1"/>
</dbReference>
<keyword evidence="7 9" id="KW-0030">Aminoacyl-tRNA synthetase</keyword>
<evidence type="ECO:0000313" key="19">
    <source>
        <dbReference type="EMBL" id="PJC01737.1"/>
    </source>
</evidence>
<dbReference type="EC" id="6.1.1.4" evidence="2 8"/>
<accession>A0A2H9M8L0</accession>
<evidence type="ECO:0000313" key="22">
    <source>
        <dbReference type="Proteomes" id="UP000229789"/>
    </source>
</evidence>
<dbReference type="SUPFAM" id="SSF47323">
    <property type="entry name" value="Anticodon-binding domain of a subclass of class I aminoacyl-tRNA synthetases"/>
    <property type="match status" value="1"/>
</dbReference>
<dbReference type="GO" id="GO:0006429">
    <property type="term" value="P:leucyl-tRNA aminoacylation"/>
    <property type="evidence" value="ECO:0007669"/>
    <property type="project" value="UniProtKB-UniRule"/>
</dbReference>
<dbReference type="InterPro" id="IPR013155">
    <property type="entry name" value="M/V/L/I-tRNA-synth_anticd-bd"/>
</dbReference>
<dbReference type="EMBL" id="PFUW01000040">
    <property type="protein sequence ID" value="PJB03585.1"/>
    <property type="molecule type" value="Genomic_DNA"/>
</dbReference>
<evidence type="ECO:0000256" key="6">
    <source>
        <dbReference type="ARBA" id="ARBA00022917"/>
    </source>
</evidence>
<accession>A0A2H9MMV9</accession>
<dbReference type="SUPFAM" id="SSF50677">
    <property type="entry name" value="ValRS/IleRS/LeuRS editing domain"/>
    <property type="match status" value="1"/>
</dbReference>
<dbReference type="Proteomes" id="UP000230477">
    <property type="component" value="Unassembled WGS sequence"/>
</dbReference>
<evidence type="ECO:0000313" key="15">
    <source>
        <dbReference type="EMBL" id="PIV89732.1"/>
    </source>
</evidence>
<dbReference type="EMBL" id="PFSX01000009">
    <property type="protein sequence ID" value="PJC01737.1"/>
    <property type="molecule type" value="Genomic_DNA"/>
</dbReference>
<evidence type="ECO:0000313" key="12">
    <source>
        <dbReference type="EMBL" id="PIN66611.1"/>
    </source>
</evidence>
<dbReference type="NCBIfam" id="TIGR00395">
    <property type="entry name" value="leuS_arch"/>
    <property type="match status" value="1"/>
</dbReference>
<evidence type="ECO:0000256" key="9">
    <source>
        <dbReference type="RuleBase" id="RU363035"/>
    </source>
</evidence>
<dbReference type="EMBL" id="PCUF01000014">
    <property type="protein sequence ID" value="PIN66611.1"/>
    <property type="molecule type" value="Genomic_DNA"/>
</dbReference>
<dbReference type="EMBL" id="PEUT01000060">
    <property type="protein sequence ID" value="PIV13505.1"/>
    <property type="molecule type" value="Genomic_DNA"/>
</dbReference>
<dbReference type="Gene3D" id="1.10.10.720">
    <property type="entry name" value="leucyl-tRNA synthetase"/>
    <property type="match status" value="1"/>
</dbReference>
<evidence type="ECO:0000313" key="18">
    <source>
        <dbReference type="EMBL" id="PJB03585.1"/>
    </source>
</evidence>
<dbReference type="Gene3D" id="3.30.2320.20">
    <property type="entry name" value="Class I aminoacyl-tRNA synthetases (RS)"/>
    <property type="match status" value="1"/>
</dbReference>
<dbReference type="InterPro" id="IPR001412">
    <property type="entry name" value="aa-tRNA-synth_I_CS"/>
</dbReference>
<accession>A0A2H9M1J5</accession>
<evidence type="ECO:0000313" key="16">
    <source>
        <dbReference type="EMBL" id="PIX28015.1"/>
    </source>
</evidence>
<evidence type="ECO:0000313" key="14">
    <source>
        <dbReference type="EMBL" id="PIV46646.1"/>
    </source>
</evidence>
<feature type="domain" description="Methionyl/Valyl/Leucyl/Isoleucyl-tRNA synthetase anticodon-binding" evidence="11">
    <location>
        <begin position="716"/>
        <end position="833"/>
    </location>
</feature>
<evidence type="ECO:0000259" key="10">
    <source>
        <dbReference type="Pfam" id="PF00133"/>
    </source>
</evidence>
<dbReference type="PANTHER" id="PTHR45794">
    <property type="entry name" value="LEUCYL-TRNA SYNTHETASE"/>
    <property type="match status" value="1"/>
</dbReference>
<dbReference type="InterPro" id="IPR009080">
    <property type="entry name" value="tRNAsynth_Ia_anticodon-bd"/>
</dbReference>
<dbReference type="Proteomes" id="UP000229789">
    <property type="component" value="Unassembled WGS sequence"/>
</dbReference>
<evidence type="ECO:0000256" key="8">
    <source>
        <dbReference type="NCBIfam" id="TIGR00395"/>
    </source>
</evidence>
<dbReference type="Proteomes" id="UP000231449">
    <property type="component" value="Unassembled WGS sequence"/>
</dbReference>
<dbReference type="PROSITE" id="PS00178">
    <property type="entry name" value="AA_TRNA_LIGASE_I"/>
    <property type="match status" value="1"/>
</dbReference>
<dbReference type="Proteomes" id="UP000228989">
    <property type="component" value="Unassembled WGS sequence"/>
</dbReference>
<proteinExistence type="inferred from homology"/>
<evidence type="ECO:0000313" key="20">
    <source>
        <dbReference type="Proteomes" id="UP000228874"/>
    </source>
</evidence>
<evidence type="ECO:0000259" key="11">
    <source>
        <dbReference type="Pfam" id="PF08264"/>
    </source>
</evidence>
<accession>A0A2H9N288</accession>
<keyword evidence="3 9" id="KW-0436">Ligase</keyword>
<evidence type="ECO:0000313" key="21">
    <source>
        <dbReference type="Proteomes" id="UP000228888"/>
    </source>
</evidence>
<dbReference type="InterPro" id="IPR002300">
    <property type="entry name" value="aa-tRNA-synth_Ia"/>
</dbReference>
<evidence type="ECO:0000256" key="4">
    <source>
        <dbReference type="ARBA" id="ARBA00022741"/>
    </source>
</evidence>
<dbReference type="AlphaFoldDB" id="A0A2G9LJB3"/>